<sequence length="761" mass="79495">MSTTHTPQAVSGNSTRARWVTRGVLGLLLALLLGGAAGGSAQAAPAAAPALAAIDLDCKETPLPAGPSDGLAGTLSTAPTEPVSGDPFSKDGPTLAEVYGYSYTWQVYDNGCGVTDGPLASWGTDTANLMLGLSDSVLALTGSALGAVVDPSGWIGVLDDPMVQATQAVREGLWGPWLGVAMMLVAVVILWRARVSQEFSRTINAGAWAILVLVGVTVLLDYPVESTRAVDDVTQSVVTTVSNSFDQREDDGTASGAVNAQMDAFSRQVLYSTWAKGAFGDANSKTAQEYGPALFKASHLTWQEEATVKADPEGAGKEILDQKASDFEETADAVKNSDRRAYEYLTGNESRWPAAEQSLILTLLLMPFLLLAGIIVLVSYLVIRLGAPLAPVLGLLGIIEPLQSVVTSAAKKIGSVLFAGPVFWVGANVNLIIASAILNQTDDEIAWWLRYGLAAAAGILLWMLLKPAAFFTGAAGGAARKAWGAFRDFQLVKAGTKGIRDRQDREYGEEKRRRGAPAPERQGYGERFTYPSLTTGPNASDRETRTPQPESVYVGNVTASRHHEGSQAAATTTPGTFVRREVAAPAPATALPAGGARRGVDTRSTVRRIALDSAATGSSEAGDDTSSSSASSMRGATRNAVAGSRAASTAAADPTSETPRGQAPGSDRGLTAGGKHRVAPVDGVLDENRPGNTGSTSALRPATAQASVPVHLAENEAVVDGQVTHRVPDGVAESNSYVDPRTGRTVYEVWSPMGSEVHDVE</sequence>
<dbReference type="PROSITE" id="PS51318">
    <property type="entry name" value="TAT"/>
    <property type="match status" value="1"/>
</dbReference>
<keyword evidence="3" id="KW-0732">Signal</keyword>
<evidence type="ECO:0008006" key="6">
    <source>
        <dbReference type="Google" id="ProtNLM"/>
    </source>
</evidence>
<dbReference type="InterPro" id="IPR006311">
    <property type="entry name" value="TAT_signal"/>
</dbReference>
<feature type="region of interest" description="Disordered" evidence="1">
    <location>
        <begin position="65"/>
        <end position="89"/>
    </location>
</feature>
<evidence type="ECO:0000313" key="4">
    <source>
        <dbReference type="EMBL" id="MEW9267437.1"/>
    </source>
</evidence>
<evidence type="ECO:0000256" key="1">
    <source>
        <dbReference type="SAM" id="MobiDB-lite"/>
    </source>
</evidence>
<feature type="compositionally biased region" description="Low complexity" evidence="1">
    <location>
        <begin position="616"/>
        <end position="632"/>
    </location>
</feature>
<feature type="signal peptide" evidence="3">
    <location>
        <begin position="1"/>
        <end position="43"/>
    </location>
</feature>
<feature type="region of interest" description="Disordered" evidence="1">
    <location>
        <begin position="500"/>
        <end position="550"/>
    </location>
</feature>
<feature type="transmembrane region" description="Helical" evidence="2">
    <location>
        <begin position="205"/>
        <end position="224"/>
    </location>
</feature>
<feature type="compositionally biased region" description="Basic and acidic residues" evidence="1">
    <location>
        <begin position="500"/>
        <end position="512"/>
    </location>
</feature>
<feature type="transmembrane region" description="Helical" evidence="2">
    <location>
        <begin position="416"/>
        <end position="438"/>
    </location>
</feature>
<feature type="transmembrane region" description="Helical" evidence="2">
    <location>
        <begin position="174"/>
        <end position="193"/>
    </location>
</feature>
<keyword evidence="5" id="KW-1185">Reference proteome</keyword>
<dbReference type="RefSeq" id="WP_367640787.1">
    <property type="nucleotide sequence ID" value="NZ_JBFNQN010000018.1"/>
</dbReference>
<dbReference type="Proteomes" id="UP001555826">
    <property type="component" value="Unassembled WGS sequence"/>
</dbReference>
<protein>
    <recommendedName>
        <fullName evidence="6">TrbL/VirB6 plasmid conjugal transfer protein</fullName>
    </recommendedName>
</protein>
<feature type="transmembrane region" description="Helical" evidence="2">
    <location>
        <begin position="445"/>
        <end position="465"/>
    </location>
</feature>
<organism evidence="4 5">
    <name type="scientific">Kineococcus endophyticus</name>
    <dbReference type="NCBI Taxonomy" id="1181883"/>
    <lineage>
        <taxon>Bacteria</taxon>
        <taxon>Bacillati</taxon>
        <taxon>Actinomycetota</taxon>
        <taxon>Actinomycetes</taxon>
        <taxon>Kineosporiales</taxon>
        <taxon>Kineosporiaceae</taxon>
        <taxon>Kineococcus</taxon>
    </lineage>
</organism>
<keyword evidence="2" id="KW-0812">Transmembrane</keyword>
<dbReference type="EMBL" id="JBFNQN010000018">
    <property type="protein sequence ID" value="MEW9267437.1"/>
    <property type="molecule type" value="Genomic_DNA"/>
</dbReference>
<feature type="region of interest" description="Disordered" evidence="1">
    <location>
        <begin position="611"/>
        <end position="705"/>
    </location>
</feature>
<feature type="compositionally biased region" description="Low complexity" evidence="1">
    <location>
        <begin position="640"/>
        <end position="658"/>
    </location>
</feature>
<feature type="region of interest" description="Disordered" evidence="1">
    <location>
        <begin position="585"/>
        <end position="604"/>
    </location>
</feature>
<evidence type="ECO:0000313" key="5">
    <source>
        <dbReference type="Proteomes" id="UP001555826"/>
    </source>
</evidence>
<gene>
    <name evidence="4" type="ORF">AB1207_22050</name>
</gene>
<keyword evidence="2" id="KW-1133">Transmembrane helix</keyword>
<evidence type="ECO:0000256" key="3">
    <source>
        <dbReference type="SAM" id="SignalP"/>
    </source>
</evidence>
<feature type="chain" id="PRO_5047222932" description="TrbL/VirB6 plasmid conjugal transfer protein" evidence="3">
    <location>
        <begin position="44"/>
        <end position="761"/>
    </location>
</feature>
<reference evidence="4 5" key="1">
    <citation type="submission" date="2024-07" db="EMBL/GenBank/DDBJ databases">
        <authorList>
            <person name="Thanompreechachai J."/>
            <person name="Duangmal K."/>
        </authorList>
    </citation>
    <scope>NUCLEOTIDE SEQUENCE [LARGE SCALE GENOMIC DNA]</scope>
    <source>
        <strain evidence="4 5">KCTC 19886</strain>
    </source>
</reference>
<evidence type="ECO:0000256" key="2">
    <source>
        <dbReference type="SAM" id="Phobius"/>
    </source>
</evidence>
<name>A0ABV3PDB1_9ACTN</name>
<feature type="compositionally biased region" description="Low complexity" evidence="1">
    <location>
        <begin position="585"/>
        <end position="595"/>
    </location>
</feature>
<proteinExistence type="predicted"/>
<comment type="caution">
    <text evidence="4">The sequence shown here is derived from an EMBL/GenBank/DDBJ whole genome shotgun (WGS) entry which is preliminary data.</text>
</comment>
<accession>A0ABV3PDB1</accession>
<keyword evidence="2" id="KW-0472">Membrane</keyword>
<feature type="transmembrane region" description="Helical" evidence="2">
    <location>
        <begin position="359"/>
        <end position="382"/>
    </location>
</feature>